<proteinExistence type="predicted"/>
<keyword evidence="2" id="KW-1185">Reference proteome</keyword>
<name>A0AAV2EUN3_9ROSI</name>
<dbReference type="EMBL" id="OZ034818">
    <property type="protein sequence ID" value="CAL1389155.1"/>
    <property type="molecule type" value="Genomic_DNA"/>
</dbReference>
<protein>
    <submittedName>
        <fullName evidence="1">Uncharacterized protein</fullName>
    </submittedName>
</protein>
<evidence type="ECO:0000313" key="2">
    <source>
        <dbReference type="Proteomes" id="UP001497516"/>
    </source>
</evidence>
<dbReference type="Proteomes" id="UP001497516">
    <property type="component" value="Chromosome 5"/>
</dbReference>
<reference evidence="1 2" key="1">
    <citation type="submission" date="2024-04" db="EMBL/GenBank/DDBJ databases">
        <authorList>
            <person name="Fracassetti M."/>
        </authorList>
    </citation>
    <scope>NUCLEOTIDE SEQUENCE [LARGE SCALE GENOMIC DNA]</scope>
</reference>
<evidence type="ECO:0000313" key="1">
    <source>
        <dbReference type="EMBL" id="CAL1389155.1"/>
    </source>
</evidence>
<organism evidence="1 2">
    <name type="scientific">Linum trigynum</name>
    <dbReference type="NCBI Taxonomy" id="586398"/>
    <lineage>
        <taxon>Eukaryota</taxon>
        <taxon>Viridiplantae</taxon>
        <taxon>Streptophyta</taxon>
        <taxon>Embryophyta</taxon>
        <taxon>Tracheophyta</taxon>
        <taxon>Spermatophyta</taxon>
        <taxon>Magnoliopsida</taxon>
        <taxon>eudicotyledons</taxon>
        <taxon>Gunneridae</taxon>
        <taxon>Pentapetalae</taxon>
        <taxon>rosids</taxon>
        <taxon>fabids</taxon>
        <taxon>Malpighiales</taxon>
        <taxon>Linaceae</taxon>
        <taxon>Linum</taxon>
    </lineage>
</organism>
<accession>A0AAV2EUN3</accession>
<gene>
    <name evidence="1" type="ORF">LTRI10_LOCUS30036</name>
</gene>
<dbReference type="AlphaFoldDB" id="A0AAV2EUN3"/>
<sequence length="90" mass="9785">MPRYENVAFGSLSLTKVATMIEGMTAVRNQMWCRFLCWKEGLSESQASPFFTRCGSKSKSPTPPLPGFAVAHLSCLSASRPRSLGVSIVS</sequence>